<reference evidence="1" key="2">
    <citation type="submission" date="2021-12" db="EMBL/GenBank/DDBJ databases">
        <title>Resequencing data analysis of finger millet.</title>
        <authorList>
            <person name="Hatakeyama M."/>
            <person name="Aluri S."/>
            <person name="Balachadran M.T."/>
            <person name="Sivarajan S.R."/>
            <person name="Poveda L."/>
            <person name="Shimizu-Inatsugi R."/>
            <person name="Schlapbach R."/>
            <person name="Sreeman S.M."/>
            <person name="Shimizu K.K."/>
        </authorList>
    </citation>
    <scope>NUCLEOTIDE SEQUENCE</scope>
</reference>
<organism evidence="1 2">
    <name type="scientific">Eleusine coracana subsp. coracana</name>
    <dbReference type="NCBI Taxonomy" id="191504"/>
    <lineage>
        <taxon>Eukaryota</taxon>
        <taxon>Viridiplantae</taxon>
        <taxon>Streptophyta</taxon>
        <taxon>Embryophyta</taxon>
        <taxon>Tracheophyta</taxon>
        <taxon>Spermatophyta</taxon>
        <taxon>Magnoliopsida</taxon>
        <taxon>Liliopsida</taxon>
        <taxon>Poales</taxon>
        <taxon>Poaceae</taxon>
        <taxon>PACMAD clade</taxon>
        <taxon>Chloridoideae</taxon>
        <taxon>Cynodonteae</taxon>
        <taxon>Eleusininae</taxon>
        <taxon>Eleusine</taxon>
    </lineage>
</organism>
<comment type="caution">
    <text evidence="1">The sequence shown here is derived from an EMBL/GenBank/DDBJ whole genome shotgun (WGS) entry which is preliminary data.</text>
</comment>
<proteinExistence type="predicted"/>
<name>A0AAV5FCQ4_ELECO</name>
<evidence type="ECO:0000313" key="2">
    <source>
        <dbReference type="Proteomes" id="UP001054889"/>
    </source>
</evidence>
<dbReference type="AlphaFoldDB" id="A0AAV5FCQ4"/>
<sequence>MQGGQPLLAPWRRSVITTCPPDCKMLREKMFHRETEEEVPRHKCLKTTLVYMGDNRFCLVENFIVRTSKMSCSMSPSLVSSMITGDNYKLRFAAP</sequence>
<accession>A0AAV5FCQ4</accession>
<gene>
    <name evidence="1" type="primary">gb22062</name>
    <name evidence="1" type="ORF">PR202_gb22062</name>
</gene>
<dbReference type="EMBL" id="BQKI01000084">
    <property type="protein sequence ID" value="GJN33459.1"/>
    <property type="molecule type" value="Genomic_DNA"/>
</dbReference>
<protein>
    <submittedName>
        <fullName evidence="1">Uncharacterized protein</fullName>
    </submittedName>
</protein>
<reference evidence="1" key="1">
    <citation type="journal article" date="2018" name="DNA Res.">
        <title>Multiple hybrid de novo genome assembly of finger millet, an orphan allotetraploid crop.</title>
        <authorList>
            <person name="Hatakeyama M."/>
            <person name="Aluri S."/>
            <person name="Balachadran M.T."/>
            <person name="Sivarajan S.R."/>
            <person name="Patrignani A."/>
            <person name="Gruter S."/>
            <person name="Poveda L."/>
            <person name="Shimizu-Inatsugi R."/>
            <person name="Baeten J."/>
            <person name="Francoijs K.J."/>
            <person name="Nataraja K.N."/>
            <person name="Reddy Y.A.N."/>
            <person name="Phadnis S."/>
            <person name="Ravikumar R.L."/>
            <person name="Schlapbach R."/>
            <person name="Sreeman S.M."/>
            <person name="Shimizu K.K."/>
        </authorList>
    </citation>
    <scope>NUCLEOTIDE SEQUENCE</scope>
</reference>
<keyword evidence="2" id="KW-1185">Reference proteome</keyword>
<evidence type="ECO:0000313" key="1">
    <source>
        <dbReference type="EMBL" id="GJN33459.1"/>
    </source>
</evidence>
<dbReference type="Proteomes" id="UP001054889">
    <property type="component" value="Unassembled WGS sequence"/>
</dbReference>